<keyword evidence="1" id="KW-0472">Membrane</keyword>
<gene>
    <name evidence="2" type="ORF">Ciccas_012479</name>
</gene>
<sequence>YECCGFEKGDREFPQSSWVFNNETNMLSTACCKFKKKWFYAKELGLEYKSFIVDEDACRKTHETTLYMNIRPCQDVISQFFQDHSVTFWVIFAIGLLIEFCLIFACSFLAKLQSFEYHYLK</sequence>
<dbReference type="EMBL" id="JBJKFK010004450">
    <property type="protein sequence ID" value="KAL3308981.1"/>
    <property type="molecule type" value="Genomic_DNA"/>
</dbReference>
<evidence type="ECO:0000313" key="3">
    <source>
        <dbReference type="Proteomes" id="UP001626550"/>
    </source>
</evidence>
<evidence type="ECO:0000313" key="2">
    <source>
        <dbReference type="EMBL" id="KAL3308981.1"/>
    </source>
</evidence>
<accession>A0ABD2PRA3</accession>
<organism evidence="2 3">
    <name type="scientific">Cichlidogyrus casuarinus</name>
    <dbReference type="NCBI Taxonomy" id="1844966"/>
    <lineage>
        <taxon>Eukaryota</taxon>
        <taxon>Metazoa</taxon>
        <taxon>Spiralia</taxon>
        <taxon>Lophotrochozoa</taxon>
        <taxon>Platyhelminthes</taxon>
        <taxon>Monogenea</taxon>
        <taxon>Monopisthocotylea</taxon>
        <taxon>Dactylogyridea</taxon>
        <taxon>Ancyrocephalidae</taxon>
        <taxon>Cichlidogyrus</taxon>
    </lineage>
</organism>
<keyword evidence="3" id="KW-1185">Reference proteome</keyword>
<dbReference type="Proteomes" id="UP001626550">
    <property type="component" value="Unassembled WGS sequence"/>
</dbReference>
<feature type="transmembrane region" description="Helical" evidence="1">
    <location>
        <begin position="88"/>
        <end position="110"/>
    </location>
</feature>
<reference evidence="2 3" key="1">
    <citation type="submission" date="2024-11" db="EMBL/GenBank/DDBJ databases">
        <title>Adaptive evolution of stress response genes in parasites aligns with host niche diversity.</title>
        <authorList>
            <person name="Hahn C."/>
            <person name="Resl P."/>
        </authorList>
    </citation>
    <scope>NUCLEOTIDE SEQUENCE [LARGE SCALE GENOMIC DNA]</scope>
    <source>
        <strain evidence="2">EGGRZ-B1_66</strain>
        <tissue evidence="2">Body</tissue>
    </source>
</reference>
<protein>
    <submittedName>
        <fullName evidence="2">Uncharacterized protein</fullName>
    </submittedName>
</protein>
<keyword evidence="1" id="KW-1133">Transmembrane helix</keyword>
<comment type="caution">
    <text evidence="2">The sequence shown here is derived from an EMBL/GenBank/DDBJ whole genome shotgun (WGS) entry which is preliminary data.</text>
</comment>
<name>A0ABD2PRA3_9PLAT</name>
<feature type="non-terminal residue" evidence="2">
    <location>
        <position position="1"/>
    </location>
</feature>
<proteinExistence type="predicted"/>
<dbReference type="AlphaFoldDB" id="A0ABD2PRA3"/>
<keyword evidence="1" id="KW-0812">Transmembrane</keyword>
<evidence type="ECO:0000256" key="1">
    <source>
        <dbReference type="SAM" id="Phobius"/>
    </source>
</evidence>